<dbReference type="PANTHER" id="PTHR31405:SF8">
    <property type="entry name" value="TRANSCRIPTION FACTOR PDR8-RELATED"/>
    <property type="match status" value="1"/>
</dbReference>
<dbReference type="OrthoDB" id="4356994at2759"/>
<sequence length="733" mass="84224">MSSEDQVEDDGGLEPNEDQFELDGRTKKRRKAIKQCLFCRKRKLKCDKKKPMCTTCVTRGFGECVYVEQFGRDVSARELLNSAPNVELLNKVKALEKELDYYKNTSLTKGEGHNPLRDVQILIKKDERTIYHGCTSFRAALSESRFKFSTYHSFFWARVKDDRRRWKNLNGYSTLKEVTVMEKERSNLLSVLGAVCEALPPFEQIETIVKKFFSSILHEGFKVLDMEKTLHNLRMCFIKGPQDPVTGLHSVIQLWPAFKKNYYCIGIILEILCLMSYSSAIPEAIDIFNKYLTSFVTKKAFYIDRVQYLFLRYLYKSLNYGGGDDSNLVFLAQAMSASAICVGLHRDIKDLLKGDSVDHGNAIYLENLWLWILYADLETSFNVGTPPKISESFVNYKMIERPDYGSCALLKDLIRPVRSIMTVLYLENRIPDMEAIVDKIKGLLETHFKPLRFYKEKENLKITSFVEIDIYTWLLAMIGVFSNFRRVYFKDCSPSSINSALQFTILPLALSMGTIEAFFELDKEAAAKAQSPLQGGLPFNLAVANSLVQKHFPRSLSEIYTLMGSLGSFPDFDSARFQYPLSPVFDIPLDSLRCVDDHYVSFKQASEVIEQLLGEWEEEKNHDMVKLLKRHSYAFVVSFAIQKSHKDLFDQCFKRKELQSTRTGEQSNSNDMEQKAAASSPSNSFGGQEFMPDEILKELADEFWKNYDIPVDDFFSGAFDQNSIWFDSSTQPR</sequence>
<feature type="region of interest" description="Disordered" evidence="1">
    <location>
        <begin position="660"/>
        <end position="688"/>
    </location>
</feature>
<dbReference type="Pfam" id="PF00172">
    <property type="entry name" value="Zn_clus"/>
    <property type="match status" value="1"/>
</dbReference>
<evidence type="ECO:0000259" key="2">
    <source>
        <dbReference type="PROSITE" id="PS50048"/>
    </source>
</evidence>
<dbReference type="AlphaFoldDB" id="A0A0P1KVX0"/>
<dbReference type="InterPro" id="IPR036864">
    <property type="entry name" value="Zn2-C6_fun-type_DNA-bd_sf"/>
</dbReference>
<evidence type="ECO:0000256" key="1">
    <source>
        <dbReference type="SAM" id="MobiDB-lite"/>
    </source>
</evidence>
<name>A0A0P1KVX0_9SACH</name>
<dbReference type="Proteomes" id="UP000236544">
    <property type="component" value="Unassembled WGS sequence"/>
</dbReference>
<reference evidence="4" key="1">
    <citation type="submission" date="2015-10" db="EMBL/GenBank/DDBJ databases">
        <authorList>
            <person name="Devillers H."/>
        </authorList>
    </citation>
    <scope>NUCLEOTIDE SEQUENCE [LARGE SCALE GENOMIC DNA]</scope>
</reference>
<accession>A0A0P1KVX0</accession>
<evidence type="ECO:0000313" key="4">
    <source>
        <dbReference type="Proteomes" id="UP000236544"/>
    </source>
</evidence>
<dbReference type="PROSITE" id="PS50048">
    <property type="entry name" value="ZN2_CY6_FUNGAL_2"/>
    <property type="match status" value="1"/>
</dbReference>
<dbReference type="SUPFAM" id="SSF57701">
    <property type="entry name" value="Zn2/Cys6 DNA-binding domain"/>
    <property type="match status" value="1"/>
</dbReference>
<dbReference type="CDD" id="cd12148">
    <property type="entry name" value="fungal_TF_MHR"/>
    <property type="match status" value="1"/>
</dbReference>
<feature type="region of interest" description="Disordered" evidence="1">
    <location>
        <begin position="1"/>
        <end position="25"/>
    </location>
</feature>
<feature type="domain" description="Zn(2)-C6 fungal-type" evidence="2">
    <location>
        <begin position="35"/>
        <end position="66"/>
    </location>
</feature>
<proteinExistence type="predicted"/>
<evidence type="ECO:0000313" key="3">
    <source>
        <dbReference type="EMBL" id="CUS23400.1"/>
    </source>
</evidence>
<dbReference type="SMART" id="SM00066">
    <property type="entry name" value="GAL4"/>
    <property type="match status" value="1"/>
</dbReference>
<dbReference type="Gene3D" id="4.10.240.10">
    <property type="entry name" value="Zn(2)-C6 fungal-type DNA-binding domain"/>
    <property type="match status" value="1"/>
</dbReference>
<dbReference type="InterPro" id="IPR001138">
    <property type="entry name" value="Zn2Cys6_DnaBD"/>
</dbReference>
<keyword evidence="4" id="KW-1185">Reference proteome</keyword>
<dbReference type="GO" id="GO:0000981">
    <property type="term" value="F:DNA-binding transcription factor activity, RNA polymerase II-specific"/>
    <property type="evidence" value="ECO:0007669"/>
    <property type="project" value="InterPro"/>
</dbReference>
<dbReference type="GO" id="GO:0008270">
    <property type="term" value="F:zinc ion binding"/>
    <property type="evidence" value="ECO:0007669"/>
    <property type="project" value="InterPro"/>
</dbReference>
<dbReference type="InterPro" id="IPR052693">
    <property type="entry name" value="Yeast_MDR_Regulatory"/>
</dbReference>
<organism evidence="3 4">
    <name type="scientific">Lachancea quebecensis</name>
    <dbReference type="NCBI Taxonomy" id="1654605"/>
    <lineage>
        <taxon>Eukaryota</taxon>
        <taxon>Fungi</taxon>
        <taxon>Dikarya</taxon>
        <taxon>Ascomycota</taxon>
        <taxon>Saccharomycotina</taxon>
        <taxon>Saccharomycetes</taxon>
        <taxon>Saccharomycetales</taxon>
        <taxon>Saccharomycetaceae</taxon>
        <taxon>Lachancea</taxon>
    </lineage>
</organism>
<feature type="compositionally biased region" description="Acidic residues" evidence="1">
    <location>
        <begin position="1"/>
        <end position="21"/>
    </location>
</feature>
<protein>
    <submittedName>
        <fullName evidence="3">LAQU0S09e03906g1_1</fullName>
    </submittedName>
</protein>
<gene>
    <name evidence="3" type="ORF">LAQU0_S09e03906g</name>
</gene>
<feature type="compositionally biased region" description="Polar residues" evidence="1">
    <location>
        <begin position="660"/>
        <end position="686"/>
    </location>
</feature>
<dbReference type="PANTHER" id="PTHR31405">
    <property type="entry name" value="TRANSCRIPTION FACTOR PDR8-RELATED"/>
    <property type="match status" value="1"/>
</dbReference>
<dbReference type="EMBL" id="LN890527">
    <property type="protein sequence ID" value="CUS23400.1"/>
    <property type="molecule type" value="Genomic_DNA"/>
</dbReference>